<dbReference type="WBParaSite" id="Pan_g6198.t1">
    <property type="protein sequence ID" value="Pan_g6198.t1"/>
    <property type="gene ID" value="Pan_g6198"/>
</dbReference>
<protein>
    <submittedName>
        <fullName evidence="3">RING-type E3 ubiquitin transferase</fullName>
    </submittedName>
</protein>
<organism evidence="2 3">
    <name type="scientific">Panagrellus redivivus</name>
    <name type="common">Microworm</name>
    <dbReference type="NCBI Taxonomy" id="6233"/>
    <lineage>
        <taxon>Eukaryota</taxon>
        <taxon>Metazoa</taxon>
        <taxon>Ecdysozoa</taxon>
        <taxon>Nematoda</taxon>
        <taxon>Chromadorea</taxon>
        <taxon>Rhabditida</taxon>
        <taxon>Tylenchina</taxon>
        <taxon>Panagrolaimomorpha</taxon>
        <taxon>Panagrolaimoidea</taxon>
        <taxon>Panagrolaimidae</taxon>
        <taxon>Panagrellus</taxon>
    </lineage>
</organism>
<feature type="compositionally biased region" description="Polar residues" evidence="1">
    <location>
        <begin position="86"/>
        <end position="98"/>
    </location>
</feature>
<reference evidence="3" key="2">
    <citation type="submission" date="2020-10" db="UniProtKB">
        <authorList>
            <consortium name="WormBaseParasite"/>
        </authorList>
    </citation>
    <scope>IDENTIFICATION</scope>
</reference>
<dbReference type="AlphaFoldDB" id="A0A7E4W479"/>
<accession>A0A7E4W479</accession>
<keyword evidence="2" id="KW-1185">Reference proteome</keyword>
<name>A0A7E4W479_PANRE</name>
<feature type="region of interest" description="Disordered" evidence="1">
    <location>
        <begin position="50"/>
        <end position="98"/>
    </location>
</feature>
<dbReference type="Proteomes" id="UP000492821">
    <property type="component" value="Unassembled WGS sequence"/>
</dbReference>
<proteinExistence type="predicted"/>
<evidence type="ECO:0000256" key="1">
    <source>
        <dbReference type="SAM" id="MobiDB-lite"/>
    </source>
</evidence>
<reference evidence="2" key="1">
    <citation type="journal article" date="2013" name="Genetics">
        <title>The draft genome and transcriptome of Panagrellus redivivus are shaped by the harsh demands of a free-living lifestyle.</title>
        <authorList>
            <person name="Srinivasan J."/>
            <person name="Dillman A.R."/>
            <person name="Macchietto M.G."/>
            <person name="Heikkinen L."/>
            <person name="Lakso M."/>
            <person name="Fracchia K.M."/>
            <person name="Antoshechkin I."/>
            <person name="Mortazavi A."/>
            <person name="Wong G."/>
            <person name="Sternberg P.W."/>
        </authorList>
    </citation>
    <scope>NUCLEOTIDE SEQUENCE [LARGE SCALE GENOMIC DNA]</scope>
    <source>
        <strain evidence="2">MT8872</strain>
    </source>
</reference>
<feature type="compositionally biased region" description="Basic and acidic residues" evidence="1">
    <location>
        <begin position="54"/>
        <end position="71"/>
    </location>
</feature>
<sequence length="245" mass="27351">MEDVAEFQTKLGMVVELTVNVKSVCDITVEMKPFITSAYKRSAPKIVELPLPDEELKSSSSESKDSDEVGEKKKKKKTKTVKTETAQYENSSTAQKSSLSITPPSAVLTFTSDNRVLIEADKTYTGTKEILAYVRLQVGKPPQTGKVPFEALKKHPNSVFYDITRLFATDFDPDHPDPAWHFKTSRDADGKVIVSTPKATTYPLVLLGVVIQSTLLYIREHTKSEITSLGLKLPQVRYYDDCNNN</sequence>
<evidence type="ECO:0000313" key="2">
    <source>
        <dbReference type="Proteomes" id="UP000492821"/>
    </source>
</evidence>
<evidence type="ECO:0000313" key="3">
    <source>
        <dbReference type="WBParaSite" id="Pan_g6198.t1"/>
    </source>
</evidence>